<keyword evidence="2 3" id="KW-0728">SH3 domain</keyword>
<evidence type="ECO:0000313" key="7">
    <source>
        <dbReference type="EMBL" id="BES88571.1"/>
    </source>
</evidence>
<dbReference type="PROSITE" id="PS50002">
    <property type="entry name" value="SH3"/>
    <property type="match status" value="1"/>
</dbReference>
<dbReference type="SMART" id="SM00326">
    <property type="entry name" value="SH3"/>
    <property type="match status" value="1"/>
</dbReference>
<dbReference type="SMART" id="SM00072">
    <property type="entry name" value="GuKc"/>
    <property type="match status" value="1"/>
</dbReference>
<dbReference type="SUPFAM" id="SSF50156">
    <property type="entry name" value="PDZ domain-like"/>
    <property type="match status" value="1"/>
</dbReference>
<dbReference type="SUPFAM" id="SSF52540">
    <property type="entry name" value="P-loop containing nucleoside triphosphate hydrolases"/>
    <property type="match status" value="1"/>
</dbReference>
<evidence type="ECO:0000259" key="5">
    <source>
        <dbReference type="PROSITE" id="PS50052"/>
    </source>
</evidence>
<dbReference type="Proteomes" id="UP001307889">
    <property type="component" value="Chromosome 1"/>
</dbReference>
<dbReference type="InterPro" id="IPR008145">
    <property type="entry name" value="GK/Ca_channel_bsu"/>
</dbReference>
<dbReference type="PANTHER" id="PTHR23122">
    <property type="entry name" value="MEMBRANE-ASSOCIATED GUANYLATE KINASE MAGUK"/>
    <property type="match status" value="1"/>
</dbReference>
<dbReference type="InterPro" id="IPR027417">
    <property type="entry name" value="P-loop_NTPase"/>
</dbReference>
<evidence type="ECO:0000313" key="8">
    <source>
        <dbReference type="Proteomes" id="UP001307889"/>
    </source>
</evidence>
<dbReference type="CDD" id="cd00071">
    <property type="entry name" value="GMPK"/>
    <property type="match status" value="1"/>
</dbReference>
<dbReference type="SUPFAM" id="SSF50044">
    <property type="entry name" value="SH3-domain"/>
    <property type="match status" value="1"/>
</dbReference>
<evidence type="ECO:0000256" key="1">
    <source>
        <dbReference type="ARBA" id="ARBA00007014"/>
    </source>
</evidence>
<evidence type="ECO:0000259" key="6">
    <source>
        <dbReference type="PROSITE" id="PS50106"/>
    </source>
</evidence>
<comment type="similarity">
    <text evidence="1">Belongs to the MAGUK family.</text>
</comment>
<evidence type="ECO:0000256" key="2">
    <source>
        <dbReference type="ARBA" id="ARBA00022443"/>
    </source>
</evidence>
<dbReference type="PROSITE" id="PS50052">
    <property type="entry name" value="GUANYLATE_KINASE_2"/>
    <property type="match status" value="1"/>
</dbReference>
<dbReference type="PROSITE" id="PS50106">
    <property type="entry name" value="PDZ"/>
    <property type="match status" value="1"/>
</dbReference>
<gene>
    <name evidence="7" type="ORF">NTJ_01377</name>
</gene>
<dbReference type="InterPro" id="IPR001452">
    <property type="entry name" value="SH3_domain"/>
</dbReference>
<evidence type="ECO:0000259" key="4">
    <source>
        <dbReference type="PROSITE" id="PS50002"/>
    </source>
</evidence>
<dbReference type="InterPro" id="IPR008144">
    <property type="entry name" value="Guanylate_kin-like_dom"/>
</dbReference>
<dbReference type="InterPro" id="IPR036034">
    <property type="entry name" value="PDZ_sf"/>
</dbReference>
<proteinExistence type="inferred from homology"/>
<dbReference type="Pfam" id="PF00595">
    <property type="entry name" value="PDZ"/>
    <property type="match status" value="1"/>
</dbReference>
<dbReference type="Pfam" id="PF00625">
    <property type="entry name" value="Guanylate_kin"/>
    <property type="match status" value="1"/>
</dbReference>
<evidence type="ECO:0000256" key="3">
    <source>
        <dbReference type="PROSITE-ProRule" id="PRU00192"/>
    </source>
</evidence>
<accession>A0ABN7A8F9</accession>
<dbReference type="EMBL" id="AP028909">
    <property type="protein sequence ID" value="BES88571.1"/>
    <property type="molecule type" value="Genomic_DNA"/>
</dbReference>
<dbReference type="Gene3D" id="3.40.50.300">
    <property type="entry name" value="P-loop containing nucleotide triphosphate hydrolases"/>
    <property type="match status" value="1"/>
</dbReference>
<dbReference type="Gene3D" id="2.30.42.10">
    <property type="match status" value="1"/>
</dbReference>
<feature type="domain" description="SH3" evidence="4">
    <location>
        <begin position="81"/>
        <end position="150"/>
    </location>
</feature>
<reference evidence="7 8" key="1">
    <citation type="submission" date="2023-09" db="EMBL/GenBank/DDBJ databases">
        <title>Nesidiocoris tenuis whole genome shotgun sequence.</title>
        <authorList>
            <person name="Shibata T."/>
            <person name="Shimoda M."/>
            <person name="Kobayashi T."/>
            <person name="Uehara T."/>
        </authorList>
    </citation>
    <scope>NUCLEOTIDE SEQUENCE [LARGE SCALE GENOMIC DNA]</scope>
    <source>
        <strain evidence="7 8">Japan</strain>
    </source>
</reference>
<feature type="domain" description="Guanylate kinase-like" evidence="5">
    <location>
        <begin position="206"/>
        <end position="419"/>
    </location>
</feature>
<keyword evidence="8" id="KW-1185">Reference proteome</keyword>
<dbReference type="SMART" id="SM00228">
    <property type="entry name" value="PDZ"/>
    <property type="match status" value="1"/>
</dbReference>
<organism evidence="7 8">
    <name type="scientific">Nesidiocoris tenuis</name>
    <dbReference type="NCBI Taxonomy" id="355587"/>
    <lineage>
        <taxon>Eukaryota</taxon>
        <taxon>Metazoa</taxon>
        <taxon>Ecdysozoa</taxon>
        <taxon>Arthropoda</taxon>
        <taxon>Hexapoda</taxon>
        <taxon>Insecta</taxon>
        <taxon>Pterygota</taxon>
        <taxon>Neoptera</taxon>
        <taxon>Paraneoptera</taxon>
        <taxon>Hemiptera</taxon>
        <taxon>Heteroptera</taxon>
        <taxon>Panheteroptera</taxon>
        <taxon>Cimicomorpha</taxon>
        <taxon>Miridae</taxon>
        <taxon>Dicyphina</taxon>
        <taxon>Nesidiocoris</taxon>
    </lineage>
</organism>
<dbReference type="InterPro" id="IPR001478">
    <property type="entry name" value="PDZ"/>
</dbReference>
<dbReference type="PROSITE" id="PS00856">
    <property type="entry name" value="GUANYLATE_KINASE_1"/>
    <property type="match status" value="1"/>
</dbReference>
<dbReference type="InterPro" id="IPR036028">
    <property type="entry name" value="SH3-like_dom_sf"/>
</dbReference>
<feature type="domain" description="PDZ" evidence="6">
    <location>
        <begin position="1"/>
        <end position="73"/>
    </location>
</feature>
<dbReference type="InterPro" id="IPR050716">
    <property type="entry name" value="MAGUK"/>
</dbReference>
<dbReference type="InterPro" id="IPR020590">
    <property type="entry name" value="Guanylate_kinase_CS"/>
</dbReference>
<dbReference type="Gene3D" id="2.30.30.40">
    <property type="entry name" value="SH3 Domains"/>
    <property type="match status" value="1"/>
</dbReference>
<name>A0ABN7A8F9_9HEMI</name>
<protein>
    <submittedName>
        <fullName evidence="7">GuKc</fullName>
    </submittedName>
</protein>
<dbReference type="CDD" id="cd11862">
    <property type="entry name" value="SH3_MPP"/>
    <property type="match status" value="1"/>
</dbReference>
<dbReference type="Pfam" id="PF07653">
    <property type="entry name" value="SH3_2"/>
    <property type="match status" value="1"/>
</dbReference>
<sequence length="435" mass="49484">MIGLEGLTVELDEENNLIVARILAGGAIERQGLLKPGDVIIEVNGVAVNSPEDLQAEVVAAKDTVTFRVAPSSENVKNTKPQQTFMKALFNYDPHEDTLLPCKEIGLPFKQGDILQIVDTKDPNWWQAKKVGQEGVTGLIPSQELEERRKAFVAPEADYVHKISVCGTRISKKKRKFIYKSKSNHEFDKAELLLYEEVALMPPFNRRTLALVGSYGVGRRTLKNRLINSDPNKYGSVIPMTSRPMRELEENGQNYWFVSREHFENEIADHQMFEYGEHNGHLYGTSLESIRDVIRQGKMCILDCSPAALKLLYNSSEFMPYVIFIAAPGMELLKQLYDFGRSTGVSTRTLTFDRQSSIRHSSRRARTLESLASLYEEDDLKRTVEESAMLQRSFEKYIDMVIVNEDFDVTFRKVVDAMSNLGSKHQWVPANWVYS</sequence>